<dbReference type="Pfam" id="PF04832">
    <property type="entry name" value="SOUL"/>
    <property type="match status" value="1"/>
</dbReference>
<dbReference type="OrthoDB" id="6424451at2759"/>
<proteinExistence type="inferred from homology"/>
<comment type="caution">
    <text evidence="3">The sequence shown here is derived from an EMBL/GenBank/DDBJ whole genome shotgun (WGS) entry which is preliminary data.</text>
</comment>
<name>A0A423TH22_PENVA</name>
<reference evidence="3 4" key="1">
    <citation type="submission" date="2018-04" db="EMBL/GenBank/DDBJ databases">
        <authorList>
            <person name="Zhang X."/>
            <person name="Yuan J."/>
            <person name="Li F."/>
            <person name="Xiang J."/>
        </authorList>
    </citation>
    <scope>NUCLEOTIDE SEQUENCE [LARGE SCALE GENOMIC DNA]</scope>
    <source>
        <tissue evidence="3">Muscle</tissue>
    </source>
</reference>
<dbReference type="SUPFAM" id="SSF55136">
    <property type="entry name" value="Probable bacterial effector-binding domain"/>
    <property type="match status" value="1"/>
</dbReference>
<evidence type="ECO:0000256" key="1">
    <source>
        <dbReference type="ARBA" id="ARBA00009817"/>
    </source>
</evidence>
<dbReference type="AlphaFoldDB" id="A0A423TH22"/>
<evidence type="ECO:0000256" key="2">
    <source>
        <dbReference type="SAM" id="SignalP"/>
    </source>
</evidence>
<dbReference type="PANTHER" id="PTHR11220:SF73">
    <property type="entry name" value="HEME-BINDING PROTEIN 2"/>
    <property type="match status" value="1"/>
</dbReference>
<sequence>MRCLCAFSLLLLASTTNANWVEDVVGHVGGMFHSYEEPPYSVDARHAGYEERTYPAKKWVCSKEESDDGTQIMEHLFWRLFRYIDGENVQVPVTTEFTALREMNSFKMCFFIPEKFQNNPPTPTNAKIAVTLRPEITVFTRTVGGYMTTASDWLSEAASLSELVEADGIKVSLVHMFWVGYDAPLKFWNRRNEVWFPKV</sequence>
<feature type="chain" id="PRO_5019288276" evidence="2">
    <location>
        <begin position="19"/>
        <end position="199"/>
    </location>
</feature>
<reference evidence="3 4" key="2">
    <citation type="submission" date="2019-01" db="EMBL/GenBank/DDBJ databases">
        <title>The decoding of complex shrimp genome reveals the adaptation for benthos swimmer, frequently molting mechanism and breeding impact on genome.</title>
        <authorList>
            <person name="Sun Y."/>
            <person name="Gao Y."/>
            <person name="Yu Y."/>
        </authorList>
    </citation>
    <scope>NUCLEOTIDE SEQUENCE [LARGE SCALE GENOMIC DNA]</scope>
    <source>
        <tissue evidence="3">Muscle</tissue>
    </source>
</reference>
<evidence type="ECO:0000313" key="3">
    <source>
        <dbReference type="EMBL" id="ROT75804.1"/>
    </source>
</evidence>
<dbReference type="PANTHER" id="PTHR11220">
    <property type="entry name" value="HEME-BINDING PROTEIN-RELATED"/>
    <property type="match status" value="1"/>
</dbReference>
<organism evidence="3 4">
    <name type="scientific">Penaeus vannamei</name>
    <name type="common">Whiteleg shrimp</name>
    <name type="synonym">Litopenaeus vannamei</name>
    <dbReference type="NCBI Taxonomy" id="6689"/>
    <lineage>
        <taxon>Eukaryota</taxon>
        <taxon>Metazoa</taxon>
        <taxon>Ecdysozoa</taxon>
        <taxon>Arthropoda</taxon>
        <taxon>Crustacea</taxon>
        <taxon>Multicrustacea</taxon>
        <taxon>Malacostraca</taxon>
        <taxon>Eumalacostraca</taxon>
        <taxon>Eucarida</taxon>
        <taxon>Decapoda</taxon>
        <taxon>Dendrobranchiata</taxon>
        <taxon>Penaeoidea</taxon>
        <taxon>Penaeidae</taxon>
        <taxon>Penaeus</taxon>
    </lineage>
</organism>
<dbReference type="InterPro" id="IPR011256">
    <property type="entry name" value="Reg_factor_effector_dom_sf"/>
</dbReference>
<dbReference type="Gene3D" id="3.20.80.10">
    <property type="entry name" value="Regulatory factor, effector binding domain"/>
    <property type="match status" value="1"/>
</dbReference>
<accession>A0A423TH22</accession>
<gene>
    <name evidence="3" type="ORF">C7M84_005638</name>
</gene>
<keyword evidence="4" id="KW-1185">Reference proteome</keyword>
<dbReference type="EMBL" id="QCYY01001732">
    <property type="protein sequence ID" value="ROT75804.1"/>
    <property type="molecule type" value="Genomic_DNA"/>
</dbReference>
<comment type="similarity">
    <text evidence="1">Belongs to the HEBP family.</text>
</comment>
<dbReference type="InterPro" id="IPR006917">
    <property type="entry name" value="SOUL_heme-bd"/>
</dbReference>
<dbReference type="Proteomes" id="UP000283509">
    <property type="component" value="Unassembled WGS sequence"/>
</dbReference>
<feature type="signal peptide" evidence="2">
    <location>
        <begin position="1"/>
        <end position="18"/>
    </location>
</feature>
<evidence type="ECO:0000313" key="4">
    <source>
        <dbReference type="Proteomes" id="UP000283509"/>
    </source>
</evidence>
<protein>
    <submittedName>
        <fullName evidence="3">Heme-binding protein 2</fullName>
    </submittedName>
</protein>
<keyword evidence="2" id="KW-0732">Signal</keyword>